<dbReference type="PROSITE" id="PS51440">
    <property type="entry name" value="TIM_2"/>
    <property type="match status" value="1"/>
</dbReference>
<evidence type="ECO:0000256" key="3">
    <source>
        <dbReference type="ARBA" id="ARBA00023235"/>
    </source>
</evidence>
<dbReference type="Gene3D" id="3.20.20.70">
    <property type="entry name" value="Aldolase class I"/>
    <property type="match status" value="1"/>
</dbReference>
<dbReference type="InterPro" id="IPR000652">
    <property type="entry name" value="Triosephosphate_isomerase"/>
</dbReference>
<dbReference type="EMBL" id="BQNB010013221">
    <property type="protein sequence ID" value="GJT13334.1"/>
    <property type="molecule type" value="Genomic_DNA"/>
</dbReference>
<reference evidence="5" key="2">
    <citation type="submission" date="2022-01" db="EMBL/GenBank/DDBJ databases">
        <authorList>
            <person name="Yamashiro T."/>
            <person name="Shiraishi A."/>
            <person name="Satake H."/>
            <person name="Nakayama K."/>
        </authorList>
    </citation>
    <scope>NUCLEOTIDE SEQUENCE</scope>
</reference>
<dbReference type="Pfam" id="PF00121">
    <property type="entry name" value="TIM"/>
    <property type="match status" value="1"/>
</dbReference>
<dbReference type="SUPFAM" id="SSF51351">
    <property type="entry name" value="Triosephosphate isomerase (TIM)"/>
    <property type="match status" value="1"/>
</dbReference>
<evidence type="ECO:0000256" key="4">
    <source>
        <dbReference type="ARBA" id="ARBA00024331"/>
    </source>
</evidence>
<keyword evidence="3" id="KW-0413">Isomerase</keyword>
<sequence>MPSPSSSSPSQSRSLSPIGNKLSEVTFQVSLWQCLFKRTTYNGSDYHLSKQQLMCNEKLAEFEKNDACAVMDPPMFVSTKFCFACTIMKYKRHNPAFFNVSGDTHLGGDGFDTVRTFHGYLKIYESRIRHSSILVKIFLSCEQRIVDRLAESFKRDVFEVLLTSRDTHYGKWCCSLTFVTTISDGPCKEVLLSKLSWLLVLQVNNEISHERKKGHELIKELQLYEGLLKSNPLMKLDMSEVEKLKEQYTCCAEDDIAYGKTLESCPKEKHTLPDGQVGSVTCQSISHDCLYKILIWDNVILAYEPVWAIGTGKIASP</sequence>
<comment type="similarity">
    <text evidence="1">Belongs to the triosephosphate isomerase family.</text>
</comment>
<organism evidence="5 6">
    <name type="scientific">Tanacetum coccineum</name>
    <dbReference type="NCBI Taxonomy" id="301880"/>
    <lineage>
        <taxon>Eukaryota</taxon>
        <taxon>Viridiplantae</taxon>
        <taxon>Streptophyta</taxon>
        <taxon>Embryophyta</taxon>
        <taxon>Tracheophyta</taxon>
        <taxon>Spermatophyta</taxon>
        <taxon>Magnoliopsida</taxon>
        <taxon>eudicotyledons</taxon>
        <taxon>Gunneridae</taxon>
        <taxon>Pentapetalae</taxon>
        <taxon>asterids</taxon>
        <taxon>campanulids</taxon>
        <taxon>Asterales</taxon>
        <taxon>Asteraceae</taxon>
        <taxon>Asteroideae</taxon>
        <taxon>Anthemideae</taxon>
        <taxon>Anthemidinae</taxon>
        <taxon>Tanacetum</taxon>
    </lineage>
</organism>
<dbReference type="InterPro" id="IPR020861">
    <property type="entry name" value="Triosephosphate_isomerase_AS"/>
</dbReference>
<gene>
    <name evidence="5" type="ORF">Tco_0860376</name>
</gene>
<comment type="pathway">
    <text evidence="4">Carbohydrate biosynthesis.</text>
</comment>
<keyword evidence="6" id="KW-1185">Reference proteome</keyword>
<comment type="subunit">
    <text evidence="2">Homodimer.</text>
</comment>
<protein>
    <submittedName>
        <fullName evidence="5">Actin-related protein 7</fullName>
    </submittedName>
</protein>
<name>A0ABQ5BIT2_9ASTR</name>
<dbReference type="Proteomes" id="UP001151760">
    <property type="component" value="Unassembled WGS sequence"/>
</dbReference>
<evidence type="ECO:0000256" key="1">
    <source>
        <dbReference type="ARBA" id="ARBA00007422"/>
    </source>
</evidence>
<reference evidence="5" key="1">
    <citation type="journal article" date="2022" name="Int. J. Mol. Sci.">
        <title>Draft Genome of Tanacetum Coccineum: Genomic Comparison of Closely Related Tanacetum-Family Plants.</title>
        <authorList>
            <person name="Yamashiro T."/>
            <person name="Shiraishi A."/>
            <person name="Nakayama K."/>
            <person name="Satake H."/>
        </authorList>
    </citation>
    <scope>NUCLEOTIDE SEQUENCE</scope>
</reference>
<dbReference type="InterPro" id="IPR035990">
    <property type="entry name" value="TIM_sf"/>
</dbReference>
<accession>A0ABQ5BIT2</accession>
<evidence type="ECO:0000313" key="5">
    <source>
        <dbReference type="EMBL" id="GJT13334.1"/>
    </source>
</evidence>
<comment type="caution">
    <text evidence="5">The sequence shown here is derived from an EMBL/GenBank/DDBJ whole genome shotgun (WGS) entry which is preliminary data.</text>
</comment>
<dbReference type="PROSITE" id="PS00171">
    <property type="entry name" value="TIM_1"/>
    <property type="match status" value="1"/>
</dbReference>
<evidence type="ECO:0000313" key="6">
    <source>
        <dbReference type="Proteomes" id="UP001151760"/>
    </source>
</evidence>
<evidence type="ECO:0000256" key="2">
    <source>
        <dbReference type="ARBA" id="ARBA00011738"/>
    </source>
</evidence>
<proteinExistence type="inferred from homology"/>
<dbReference type="InterPro" id="IPR013785">
    <property type="entry name" value="Aldolase_TIM"/>
</dbReference>